<dbReference type="InterPro" id="IPR025657">
    <property type="entry name" value="RadC_JAB"/>
</dbReference>
<comment type="similarity">
    <text evidence="6">Belongs to the UPF0758 family.</text>
</comment>
<dbReference type="Pfam" id="PF04002">
    <property type="entry name" value="RadC"/>
    <property type="match status" value="1"/>
</dbReference>
<gene>
    <name evidence="8" type="ORF">LX99_02486</name>
</gene>
<evidence type="ECO:0000313" key="9">
    <source>
        <dbReference type="Proteomes" id="UP000245678"/>
    </source>
</evidence>
<organism evidence="8 9">
    <name type="scientific">Mucilaginibacter oryzae</name>
    <dbReference type="NCBI Taxonomy" id="468058"/>
    <lineage>
        <taxon>Bacteria</taxon>
        <taxon>Pseudomonadati</taxon>
        <taxon>Bacteroidota</taxon>
        <taxon>Sphingobacteriia</taxon>
        <taxon>Sphingobacteriales</taxon>
        <taxon>Sphingobacteriaceae</taxon>
        <taxon>Mucilaginibacter</taxon>
    </lineage>
</organism>
<dbReference type="Pfam" id="PF20582">
    <property type="entry name" value="UPF0758_N"/>
    <property type="match status" value="1"/>
</dbReference>
<dbReference type="PANTHER" id="PTHR30471">
    <property type="entry name" value="DNA REPAIR PROTEIN RADC"/>
    <property type="match status" value="1"/>
</dbReference>
<evidence type="ECO:0000259" key="7">
    <source>
        <dbReference type="PROSITE" id="PS50249"/>
    </source>
</evidence>
<comment type="caution">
    <text evidence="8">The sequence shown here is derived from an EMBL/GenBank/DDBJ whole genome shotgun (WGS) entry which is preliminary data.</text>
</comment>
<evidence type="ECO:0000256" key="6">
    <source>
        <dbReference type="RuleBase" id="RU003797"/>
    </source>
</evidence>
<keyword evidence="3" id="KW-0378">Hydrolase</keyword>
<protein>
    <submittedName>
        <fullName evidence="8">DNA repair protein RadC</fullName>
    </submittedName>
</protein>
<evidence type="ECO:0000256" key="4">
    <source>
        <dbReference type="ARBA" id="ARBA00022833"/>
    </source>
</evidence>
<dbReference type="PANTHER" id="PTHR30471:SF3">
    <property type="entry name" value="UPF0758 PROTEIN YEES-RELATED"/>
    <property type="match status" value="1"/>
</dbReference>
<evidence type="ECO:0000256" key="3">
    <source>
        <dbReference type="ARBA" id="ARBA00022801"/>
    </source>
</evidence>
<dbReference type="CDD" id="cd08071">
    <property type="entry name" value="MPN_DUF2466"/>
    <property type="match status" value="1"/>
</dbReference>
<dbReference type="InterPro" id="IPR037518">
    <property type="entry name" value="MPN"/>
</dbReference>
<dbReference type="GO" id="GO:0046872">
    <property type="term" value="F:metal ion binding"/>
    <property type="evidence" value="ECO:0007669"/>
    <property type="project" value="UniProtKB-KW"/>
</dbReference>
<proteinExistence type="inferred from homology"/>
<dbReference type="InterPro" id="IPR001405">
    <property type="entry name" value="UPF0758"/>
</dbReference>
<feature type="domain" description="MPN" evidence="7">
    <location>
        <begin position="110"/>
        <end position="232"/>
    </location>
</feature>
<dbReference type="Gene3D" id="3.40.140.10">
    <property type="entry name" value="Cytidine Deaminase, domain 2"/>
    <property type="match status" value="1"/>
</dbReference>
<reference evidence="8 9" key="1">
    <citation type="submission" date="2018-05" db="EMBL/GenBank/DDBJ databases">
        <title>Genomic Encyclopedia of Archaeal and Bacterial Type Strains, Phase II (KMG-II): from individual species to whole genera.</title>
        <authorList>
            <person name="Goeker M."/>
        </authorList>
    </citation>
    <scope>NUCLEOTIDE SEQUENCE [LARGE SCALE GENOMIC DNA]</scope>
    <source>
        <strain evidence="8 9">DSM 19975</strain>
    </source>
</reference>
<keyword evidence="1" id="KW-0645">Protease</keyword>
<dbReference type="InterPro" id="IPR010994">
    <property type="entry name" value="RuvA_2-like"/>
</dbReference>
<keyword evidence="9" id="KW-1185">Reference proteome</keyword>
<dbReference type="InterPro" id="IPR020891">
    <property type="entry name" value="UPF0758_CS"/>
</dbReference>
<dbReference type="SUPFAM" id="SSF102712">
    <property type="entry name" value="JAB1/MPN domain"/>
    <property type="match status" value="1"/>
</dbReference>
<keyword evidence="5" id="KW-0482">Metalloprotease</keyword>
<dbReference type="Proteomes" id="UP000245678">
    <property type="component" value="Unassembled WGS sequence"/>
</dbReference>
<dbReference type="NCBIfam" id="TIGR00608">
    <property type="entry name" value="radc"/>
    <property type="match status" value="1"/>
</dbReference>
<evidence type="ECO:0000256" key="2">
    <source>
        <dbReference type="ARBA" id="ARBA00022723"/>
    </source>
</evidence>
<dbReference type="AlphaFoldDB" id="A0A316H8X8"/>
<name>A0A316H8X8_9SPHI</name>
<dbReference type="InterPro" id="IPR046778">
    <property type="entry name" value="UPF0758_N"/>
</dbReference>
<keyword evidence="2" id="KW-0479">Metal-binding</keyword>
<dbReference type="PROSITE" id="PS01302">
    <property type="entry name" value="UPF0758"/>
    <property type="match status" value="1"/>
</dbReference>
<dbReference type="RefSeq" id="WP_109608457.1">
    <property type="nucleotide sequence ID" value="NZ_QGHA01000004.1"/>
</dbReference>
<dbReference type="Gene3D" id="1.10.150.20">
    <property type="entry name" value="5' to 3' exonuclease, C-terminal subdomain"/>
    <property type="match status" value="1"/>
</dbReference>
<dbReference type="GO" id="GO:0008237">
    <property type="term" value="F:metallopeptidase activity"/>
    <property type="evidence" value="ECO:0007669"/>
    <property type="project" value="UniProtKB-KW"/>
</dbReference>
<evidence type="ECO:0000313" key="8">
    <source>
        <dbReference type="EMBL" id="PWK77609.1"/>
    </source>
</evidence>
<dbReference type="GO" id="GO:0006508">
    <property type="term" value="P:proteolysis"/>
    <property type="evidence" value="ECO:0007669"/>
    <property type="project" value="UniProtKB-KW"/>
</dbReference>
<dbReference type="NCBIfam" id="NF000642">
    <property type="entry name" value="PRK00024.1"/>
    <property type="match status" value="1"/>
</dbReference>
<dbReference type="EMBL" id="QGHA01000004">
    <property type="protein sequence ID" value="PWK77609.1"/>
    <property type="molecule type" value="Genomic_DNA"/>
</dbReference>
<sequence length="232" mass="25684">MENYANKISIKAWAEEDRPREKLSGQGRRALTDAELIAILIGSGSRTETAVELSKRILHHYDNDLNKLGKASITELSKFKGIGEAKAIAIIAALEIGRRRNDSEASVVEFITASRDGYNIMRRHLMDLNHEEFWVILLGRSNKVLGTELISKGGLSMTICDPKIIFYAALQYQASNLILVHNHPSGNLKPSQQDIDLTKKIAAAGRMLDIKVLDHLIITDSAYTSLGDDGLM</sequence>
<dbReference type="SUPFAM" id="SSF47781">
    <property type="entry name" value="RuvA domain 2-like"/>
    <property type="match status" value="1"/>
</dbReference>
<evidence type="ECO:0000256" key="5">
    <source>
        <dbReference type="ARBA" id="ARBA00023049"/>
    </source>
</evidence>
<accession>A0A316H8X8</accession>
<evidence type="ECO:0000256" key="1">
    <source>
        <dbReference type="ARBA" id="ARBA00022670"/>
    </source>
</evidence>
<dbReference type="PROSITE" id="PS50249">
    <property type="entry name" value="MPN"/>
    <property type="match status" value="1"/>
</dbReference>
<keyword evidence="4" id="KW-0862">Zinc</keyword>